<dbReference type="InterPro" id="IPR032675">
    <property type="entry name" value="LRR_dom_sf"/>
</dbReference>
<reference evidence="9" key="2">
    <citation type="submission" date="2025-09" db="UniProtKB">
        <authorList>
            <consortium name="Ensembl"/>
        </authorList>
    </citation>
    <scope>IDENTIFICATION</scope>
</reference>
<dbReference type="InterPro" id="IPR029495">
    <property type="entry name" value="NACHT-assoc"/>
</dbReference>
<dbReference type="PROSITE" id="PS51450">
    <property type="entry name" value="LRR"/>
    <property type="match status" value="1"/>
</dbReference>
<dbReference type="InterPro" id="IPR001870">
    <property type="entry name" value="B30.2/SPRY"/>
</dbReference>
<evidence type="ECO:0000256" key="2">
    <source>
        <dbReference type="ARBA" id="ARBA00022490"/>
    </source>
</evidence>
<dbReference type="InterPro" id="IPR003879">
    <property type="entry name" value="Butyrophylin_SPRY"/>
</dbReference>
<dbReference type="PANTHER" id="PTHR24106">
    <property type="entry name" value="NACHT, LRR AND CARD DOMAINS-CONTAINING"/>
    <property type="match status" value="1"/>
</dbReference>
<dbReference type="Pfam" id="PF13516">
    <property type="entry name" value="LRR_6"/>
    <property type="match status" value="2"/>
</dbReference>
<proteinExistence type="predicted"/>
<dbReference type="AlphaFoldDB" id="A0A3Q2CJN4"/>
<organism evidence="9 10">
    <name type="scientific">Cyprinodon variegatus</name>
    <name type="common">Sheepshead minnow</name>
    <dbReference type="NCBI Taxonomy" id="28743"/>
    <lineage>
        <taxon>Eukaryota</taxon>
        <taxon>Metazoa</taxon>
        <taxon>Chordata</taxon>
        <taxon>Craniata</taxon>
        <taxon>Vertebrata</taxon>
        <taxon>Euteleostomi</taxon>
        <taxon>Actinopterygii</taxon>
        <taxon>Neopterygii</taxon>
        <taxon>Teleostei</taxon>
        <taxon>Neoteleostei</taxon>
        <taxon>Acanthomorphata</taxon>
        <taxon>Ovalentaria</taxon>
        <taxon>Atherinomorphae</taxon>
        <taxon>Cyprinodontiformes</taxon>
        <taxon>Cyprinodontidae</taxon>
        <taxon>Cyprinodon</taxon>
    </lineage>
</organism>
<dbReference type="Pfam" id="PF17776">
    <property type="entry name" value="NLRC4_HD2"/>
    <property type="match status" value="1"/>
</dbReference>
<dbReference type="GO" id="GO:0005737">
    <property type="term" value="C:cytoplasm"/>
    <property type="evidence" value="ECO:0007669"/>
    <property type="project" value="UniProtKB-SubCell"/>
</dbReference>
<dbReference type="Proteomes" id="UP000265020">
    <property type="component" value="Unassembled WGS sequence"/>
</dbReference>
<keyword evidence="10" id="KW-1185">Reference proteome</keyword>
<evidence type="ECO:0000313" key="10">
    <source>
        <dbReference type="Proteomes" id="UP000265020"/>
    </source>
</evidence>
<reference evidence="9" key="1">
    <citation type="submission" date="2025-08" db="UniProtKB">
        <authorList>
            <consortium name="Ensembl"/>
        </authorList>
    </citation>
    <scope>IDENTIFICATION</scope>
</reference>
<dbReference type="Pfam" id="PF14484">
    <property type="entry name" value="FISNA"/>
    <property type="match status" value="1"/>
</dbReference>
<dbReference type="InterPro" id="IPR043136">
    <property type="entry name" value="B30.2/SPRY_sf"/>
</dbReference>
<dbReference type="PROSITE" id="PS50837">
    <property type="entry name" value="NACHT"/>
    <property type="match status" value="1"/>
</dbReference>
<dbReference type="SUPFAM" id="SSF49899">
    <property type="entry name" value="Concanavalin A-like lectins/glucanases"/>
    <property type="match status" value="1"/>
</dbReference>
<dbReference type="SMART" id="SM00449">
    <property type="entry name" value="SPRY"/>
    <property type="match status" value="1"/>
</dbReference>
<dbReference type="GeneTree" id="ENSGT01120000271898"/>
<name>A0A3Q2CJN4_CYPVA</name>
<dbReference type="SMART" id="SM00368">
    <property type="entry name" value="LRR_RI"/>
    <property type="match status" value="3"/>
</dbReference>
<evidence type="ECO:0000256" key="1">
    <source>
        <dbReference type="ARBA" id="ARBA00004496"/>
    </source>
</evidence>
<evidence type="ECO:0000259" key="8">
    <source>
        <dbReference type="PROSITE" id="PS50837"/>
    </source>
</evidence>
<evidence type="ECO:0000256" key="6">
    <source>
        <dbReference type="ARBA" id="ARBA00022840"/>
    </source>
</evidence>
<dbReference type="FunFam" id="3.40.50.300:FF:001524">
    <property type="entry name" value="Si:dkey-126g1.7"/>
    <property type="match status" value="1"/>
</dbReference>
<dbReference type="Pfam" id="PF17779">
    <property type="entry name" value="WHD_NOD2"/>
    <property type="match status" value="1"/>
</dbReference>
<dbReference type="Pfam" id="PF05729">
    <property type="entry name" value="NACHT"/>
    <property type="match status" value="1"/>
</dbReference>
<keyword evidence="4" id="KW-0677">Repeat</keyword>
<evidence type="ECO:0000256" key="4">
    <source>
        <dbReference type="ARBA" id="ARBA00022737"/>
    </source>
</evidence>
<dbReference type="PROSITE" id="PS50188">
    <property type="entry name" value="B302_SPRY"/>
    <property type="match status" value="1"/>
</dbReference>
<dbReference type="InterPro" id="IPR003877">
    <property type="entry name" value="SPRY_dom"/>
</dbReference>
<evidence type="ECO:0000256" key="5">
    <source>
        <dbReference type="ARBA" id="ARBA00022741"/>
    </source>
</evidence>
<evidence type="ECO:0000259" key="7">
    <source>
        <dbReference type="PROSITE" id="PS50188"/>
    </source>
</evidence>
<keyword evidence="6" id="KW-0067">ATP-binding</keyword>
<feature type="domain" description="NACHT" evidence="8">
    <location>
        <begin position="173"/>
        <end position="307"/>
    </location>
</feature>
<dbReference type="PRINTS" id="PR01407">
    <property type="entry name" value="BUTYPHLNCDUF"/>
</dbReference>
<evidence type="ECO:0000256" key="3">
    <source>
        <dbReference type="ARBA" id="ARBA00022614"/>
    </source>
</evidence>
<dbReference type="GO" id="GO:0005524">
    <property type="term" value="F:ATP binding"/>
    <property type="evidence" value="ECO:0007669"/>
    <property type="project" value="UniProtKB-KW"/>
</dbReference>
<dbReference type="STRING" id="28743.ENSCVAP00000005521"/>
<dbReference type="InterPro" id="IPR051261">
    <property type="entry name" value="NLR"/>
</dbReference>
<dbReference type="Gene3D" id="3.40.50.300">
    <property type="entry name" value="P-loop containing nucleotide triphosphate hydrolases"/>
    <property type="match status" value="1"/>
</dbReference>
<dbReference type="SMART" id="SM01288">
    <property type="entry name" value="FISNA"/>
    <property type="match status" value="1"/>
</dbReference>
<dbReference type="Gene3D" id="2.60.120.920">
    <property type="match status" value="1"/>
</dbReference>
<evidence type="ECO:0008006" key="11">
    <source>
        <dbReference type="Google" id="ProtNLM"/>
    </source>
</evidence>
<dbReference type="InterPro" id="IPR041267">
    <property type="entry name" value="NLRP_HD2"/>
</dbReference>
<dbReference type="SUPFAM" id="SSF52047">
    <property type="entry name" value="RNI-like"/>
    <property type="match status" value="1"/>
</dbReference>
<protein>
    <recommendedName>
        <fullName evidence="11">B30.2/SPRY domain-containing protein</fullName>
    </recommendedName>
</protein>
<dbReference type="Ensembl" id="ENSCVAT00000006551.1">
    <property type="protein sequence ID" value="ENSCVAP00000005521.1"/>
    <property type="gene ID" value="ENSCVAG00000006917.1"/>
</dbReference>
<dbReference type="Pfam" id="PF00622">
    <property type="entry name" value="SPRY"/>
    <property type="match status" value="1"/>
</dbReference>
<feature type="domain" description="B30.2/SPRY" evidence="7">
    <location>
        <begin position="757"/>
        <end position="956"/>
    </location>
</feature>
<dbReference type="Gene3D" id="3.80.10.10">
    <property type="entry name" value="Ribonuclease Inhibitor"/>
    <property type="match status" value="1"/>
</dbReference>
<dbReference type="InterPro" id="IPR041075">
    <property type="entry name" value="NOD1/2_WH"/>
</dbReference>
<dbReference type="InterPro" id="IPR027417">
    <property type="entry name" value="P-loop_NTPase"/>
</dbReference>
<evidence type="ECO:0000313" key="9">
    <source>
        <dbReference type="Ensembl" id="ENSCVAP00000005521.1"/>
    </source>
</evidence>
<dbReference type="InterPro" id="IPR013320">
    <property type="entry name" value="ConA-like_dom_sf"/>
</dbReference>
<dbReference type="InterPro" id="IPR001611">
    <property type="entry name" value="Leu-rich_rpt"/>
</dbReference>
<dbReference type="InterPro" id="IPR007111">
    <property type="entry name" value="NACHT_NTPase"/>
</dbReference>
<accession>A0A3Q2CJN4</accession>
<comment type="subcellular location">
    <subcellularLocation>
        <location evidence="1">Cytoplasm</location>
    </subcellularLocation>
</comment>
<sequence length="956" mass="109109">MTKVKLEICWNDNLLKLCFTGKLKSFESDGEDESLPEDTRQRRSCMEALVKIALHFLRIQKQEELADQLESSKIYPGFSSGRSLEKYLTPKKHKFLLKRKFQYVFEGIAKSGHQTLLNQIFTELYLTDGGNESHDNQHEIGLIATASRAQNKPEMKIKCEDIFKTTKMNKPVRTVMTKGVAGIGKTVLTQKFTLDWAENKTNQKIHYIFPFTFRELNFLQGKELSLVELIKHFFTDCKDLGNYRFEDICVAFIFDGLDECQLPLDFFSNKILTDVTESASLDVLLTNLIRGNLLPSAYLWITTRPAAASQIPLECVDLVTEVRGFAEQQMWEEYFRKRFTDEDLASNVISQIKTSRTLRIMCQIPVFCWITATVLENDFKTCETKELPKTRTELYIHYLLIQAKLKLIKCDKVPETQQHWSLETRGMIEILGKLAFNQLQKGNLIFYESDLENSGINIHDASKYAEDFPQMFIEDKGLYQGKVFSFVHLSVQEFLAALHVHLTFFNCGINLLGKSDSEEATEAGFYKTAVKETLQSRNGHLDQFLCFLLGLSLKSNKTLLQGLLIKTDSNPEAYKETIKHIRDKISENLPTEKGLNLFYCLNELGDNFLVEEIQQYLSSGRLCTDKLSPAHWSALVFNLLSSEEYLDVFDLKKYSASEEALMRLLQVVKAASKVLLDSFQFSEKKKCCKNLSILLSSNLRALDLSNNDIRDSGLKRLSDGLKSPNCRLEILRLSGCLITENGCDSLLSALNRSSHLRELDLSYNHPGDSAVKGLTAIQEDPEWKLETLMGIELSENKMKVTYLAKLHAYNDHHKRFEYWCPQLLCSEGVSGRGYWEVDWSGRVYIAVSYREIERCGGLKDCLFGWNKQSWALVCSEDGYSVWHDDRMTPISSSSISHRVAVYVDLPAGILSFYKVSSETLIHIHTFSTTFTGPLFPGFGFWSGWPCSSVCMLASCC</sequence>
<keyword evidence="3" id="KW-0433">Leucine-rich repeat</keyword>
<keyword evidence="2" id="KW-0963">Cytoplasm</keyword>
<keyword evidence="5" id="KW-0547">Nucleotide-binding</keyword>